<reference evidence="2 3" key="1">
    <citation type="submission" date="2016-03" db="EMBL/GenBank/DDBJ databases">
        <title>Cyphomyrmex costatus WGS genome.</title>
        <authorList>
            <person name="Nygaard S."/>
            <person name="Hu H."/>
            <person name="Boomsma J."/>
            <person name="Zhang G."/>
        </authorList>
    </citation>
    <scope>NUCLEOTIDE SEQUENCE [LARGE SCALE GENOMIC DNA]</scope>
    <source>
        <strain evidence="2">MS0001</strain>
        <tissue evidence="2">Whole body</tissue>
    </source>
</reference>
<dbReference type="Pfam" id="PF12762">
    <property type="entry name" value="DDE_Tnp_IS1595"/>
    <property type="match status" value="1"/>
</dbReference>
<keyword evidence="3" id="KW-1185">Reference proteome</keyword>
<name>A0A151I8J8_9HYME</name>
<evidence type="ECO:0000313" key="2">
    <source>
        <dbReference type="EMBL" id="KYM94621.1"/>
    </source>
</evidence>
<dbReference type="PANTHER" id="PTHR47163:SF2">
    <property type="entry name" value="SI:DKEY-17M8.2"/>
    <property type="match status" value="1"/>
</dbReference>
<gene>
    <name evidence="2" type="ORF">ALC62_14744</name>
</gene>
<dbReference type="STRING" id="456900.A0A151I8J8"/>
<accession>A0A151I8J8</accession>
<organism evidence="2 3">
    <name type="scientific">Cyphomyrmex costatus</name>
    <dbReference type="NCBI Taxonomy" id="456900"/>
    <lineage>
        <taxon>Eukaryota</taxon>
        <taxon>Metazoa</taxon>
        <taxon>Ecdysozoa</taxon>
        <taxon>Arthropoda</taxon>
        <taxon>Hexapoda</taxon>
        <taxon>Insecta</taxon>
        <taxon>Pterygota</taxon>
        <taxon>Neoptera</taxon>
        <taxon>Endopterygota</taxon>
        <taxon>Hymenoptera</taxon>
        <taxon>Apocrita</taxon>
        <taxon>Aculeata</taxon>
        <taxon>Formicoidea</taxon>
        <taxon>Formicidae</taxon>
        <taxon>Myrmicinae</taxon>
        <taxon>Cyphomyrmex</taxon>
    </lineage>
</organism>
<dbReference type="AlphaFoldDB" id="A0A151I8J8"/>
<dbReference type="InterPro" id="IPR053164">
    <property type="entry name" value="IS1016-like_transposase"/>
</dbReference>
<dbReference type="EMBL" id="KQ978358">
    <property type="protein sequence ID" value="KYM94621.1"/>
    <property type="molecule type" value="Genomic_DNA"/>
</dbReference>
<dbReference type="InterPro" id="IPR024445">
    <property type="entry name" value="Tnp_ISXO2-like"/>
</dbReference>
<sequence>MLFCAFIELIGHRDQLIDFLIQHGVLPSIINCEKCENKIHINKETLIAYCRKRYYLTSESNKKKRVCKQCNFKKSAKIGTWFNRSKLSVEKICTIVAFFLMLRPPRQEDLEEELCISSVTVVDWFNFCREVCVYWADKHSSKLGGPGCTVEIDEAKIGHRKYNRGRLLKGNWIFGGFERESKKIFIMPVENRSEETLLVCIKYWIMPGTTIISDYWKSYQCLNNEGFQHLTVNHTYNFVDPDSGKKKNYFKYKKNH</sequence>
<protein>
    <recommendedName>
        <fullName evidence="1">ISXO2-like transposase domain-containing protein</fullName>
    </recommendedName>
</protein>
<dbReference type="Proteomes" id="UP000078542">
    <property type="component" value="Unassembled WGS sequence"/>
</dbReference>
<dbReference type="PANTHER" id="PTHR47163">
    <property type="entry name" value="DDE_TNP_IS1595 DOMAIN-CONTAINING PROTEIN"/>
    <property type="match status" value="1"/>
</dbReference>
<dbReference type="SMART" id="SM01126">
    <property type="entry name" value="DDE_Tnp_IS1595"/>
    <property type="match status" value="1"/>
</dbReference>
<proteinExistence type="predicted"/>
<evidence type="ECO:0000259" key="1">
    <source>
        <dbReference type="SMART" id="SM01126"/>
    </source>
</evidence>
<evidence type="ECO:0000313" key="3">
    <source>
        <dbReference type="Proteomes" id="UP000078542"/>
    </source>
</evidence>
<feature type="domain" description="ISXO2-like transposase" evidence="1">
    <location>
        <begin position="142"/>
        <end position="255"/>
    </location>
</feature>